<proteinExistence type="predicted"/>
<dbReference type="Proteomes" id="UP000287651">
    <property type="component" value="Unassembled WGS sequence"/>
</dbReference>
<protein>
    <recommendedName>
        <fullName evidence="3">C2H2-type domain-containing protein</fullName>
    </recommendedName>
</protein>
<dbReference type="Gene3D" id="3.30.160.60">
    <property type="entry name" value="Classic Zinc Finger"/>
    <property type="match status" value="2"/>
</dbReference>
<comment type="caution">
    <text evidence="4">The sequence shown here is derived from an EMBL/GenBank/DDBJ whole genome shotgun (WGS) entry which is preliminary data.</text>
</comment>
<keyword evidence="1" id="KW-0479">Metal-binding</keyword>
<evidence type="ECO:0000256" key="2">
    <source>
        <dbReference type="SAM" id="MobiDB-lite"/>
    </source>
</evidence>
<dbReference type="AlphaFoldDB" id="A0A426YPQ1"/>
<gene>
    <name evidence="4" type="ORF">B296_00029871</name>
</gene>
<dbReference type="EMBL" id="AMZH03011002">
    <property type="protein sequence ID" value="RRT53705.1"/>
    <property type="molecule type" value="Genomic_DNA"/>
</dbReference>
<feature type="domain" description="C2H2-type" evidence="3">
    <location>
        <begin position="228"/>
        <end position="255"/>
    </location>
</feature>
<evidence type="ECO:0000259" key="3">
    <source>
        <dbReference type="PROSITE" id="PS50157"/>
    </source>
</evidence>
<dbReference type="InterPro" id="IPR036236">
    <property type="entry name" value="Znf_C2H2_sf"/>
</dbReference>
<dbReference type="InterPro" id="IPR013087">
    <property type="entry name" value="Znf_C2H2_type"/>
</dbReference>
<feature type="domain" description="C2H2-type" evidence="3">
    <location>
        <begin position="309"/>
        <end position="331"/>
    </location>
</feature>
<evidence type="ECO:0000256" key="1">
    <source>
        <dbReference type="PROSITE-ProRule" id="PRU00042"/>
    </source>
</evidence>
<dbReference type="PROSITE" id="PS50157">
    <property type="entry name" value="ZINC_FINGER_C2H2_2"/>
    <property type="match status" value="3"/>
</dbReference>
<keyword evidence="1" id="KW-0863">Zinc-finger</keyword>
<keyword evidence="1" id="KW-0862">Zinc</keyword>
<dbReference type="Pfam" id="PF13912">
    <property type="entry name" value="zf-C2H2_6"/>
    <property type="match status" value="3"/>
</dbReference>
<dbReference type="PANTHER" id="PTHR47068">
    <property type="entry name" value="OS02G0659100 PROTEIN"/>
    <property type="match status" value="1"/>
</dbReference>
<feature type="region of interest" description="Disordered" evidence="2">
    <location>
        <begin position="414"/>
        <end position="442"/>
    </location>
</feature>
<evidence type="ECO:0000313" key="4">
    <source>
        <dbReference type="EMBL" id="RRT53705.1"/>
    </source>
</evidence>
<dbReference type="PROSITE" id="PS00028">
    <property type="entry name" value="ZINC_FINGER_C2H2_1"/>
    <property type="match status" value="3"/>
</dbReference>
<feature type="region of interest" description="Disordered" evidence="2">
    <location>
        <begin position="119"/>
        <end position="138"/>
    </location>
</feature>
<accession>A0A426YPQ1</accession>
<evidence type="ECO:0000313" key="5">
    <source>
        <dbReference type="Proteomes" id="UP000287651"/>
    </source>
</evidence>
<dbReference type="PANTHER" id="PTHR47068:SF1">
    <property type="entry name" value="OS02G0659100 PROTEIN"/>
    <property type="match status" value="1"/>
</dbReference>
<sequence length="584" mass="63657">MAMVMDQQQPQQQQQQQQQTYRHYCRICKKGFGCGRALGGHMRAHGIVDDYVADAEDDPSGCSDWDGRMNSAAAGTKRMYALRTNPARLRSCRVCENCGKEFLSWKSFLEHGRCSSEEEEEEEGYEFVPASSRSEGDVDLAGWRKGKRSRRAKVVGMSEEEDLASCLMMLSAARVEPAAIAETEESCASASKEDDRRQQTVAVGATAEIPQGPAFLPPAQPSVPRGMFECKACKKVFSSHQALGGHRASHKKVKGCFAVKLDGLDEAPPDDEVITHENVAAASTSTAIVPFEDPAPLAITPLRKRSKVHECSICHRVFTSGQALGGHKRCHWITSSSPDPGLKLQPLPHHANLPHHLTLRPMFDEPLDLNQPAPADEIARATRDIGSPLRLQMPAAIYLQAWIDRREVARNRACATSSDKNNGHNNVHSKDDNNTEMSGLNVDDEVDGNVKIAKLSELKDINMGEDSSPWLQVGIGSLGIEPRFGRCTGTSPRVRYEFAEGIGKLARNTPGDRQKKTVRLAARMSEAVGLAGIPTSKPPVSGSCTVATQVFGRLMTSKPPRSAVEPLVPWNQGTFDGLTDSANG</sequence>
<dbReference type="GO" id="GO:0008270">
    <property type="term" value="F:zinc ion binding"/>
    <property type="evidence" value="ECO:0007669"/>
    <property type="project" value="UniProtKB-KW"/>
</dbReference>
<feature type="domain" description="C2H2-type" evidence="3">
    <location>
        <begin position="23"/>
        <end position="45"/>
    </location>
</feature>
<dbReference type="SMART" id="SM00355">
    <property type="entry name" value="ZnF_C2H2"/>
    <property type="match status" value="4"/>
</dbReference>
<dbReference type="SUPFAM" id="SSF57667">
    <property type="entry name" value="beta-beta-alpha zinc fingers"/>
    <property type="match status" value="1"/>
</dbReference>
<name>A0A426YPQ1_ENSVE</name>
<reference evidence="4 5" key="1">
    <citation type="journal article" date="2014" name="Agronomy (Basel)">
        <title>A Draft Genome Sequence for Ensete ventricosum, the Drought-Tolerant Tree Against Hunger.</title>
        <authorList>
            <person name="Harrison J."/>
            <person name="Moore K.A."/>
            <person name="Paszkiewicz K."/>
            <person name="Jones T."/>
            <person name="Grant M."/>
            <person name="Ambacheew D."/>
            <person name="Muzemil S."/>
            <person name="Studholme D.J."/>
        </authorList>
    </citation>
    <scope>NUCLEOTIDE SEQUENCE [LARGE SCALE GENOMIC DNA]</scope>
</reference>
<organism evidence="4 5">
    <name type="scientific">Ensete ventricosum</name>
    <name type="common">Abyssinian banana</name>
    <name type="synonym">Musa ensete</name>
    <dbReference type="NCBI Taxonomy" id="4639"/>
    <lineage>
        <taxon>Eukaryota</taxon>
        <taxon>Viridiplantae</taxon>
        <taxon>Streptophyta</taxon>
        <taxon>Embryophyta</taxon>
        <taxon>Tracheophyta</taxon>
        <taxon>Spermatophyta</taxon>
        <taxon>Magnoliopsida</taxon>
        <taxon>Liliopsida</taxon>
        <taxon>Zingiberales</taxon>
        <taxon>Musaceae</taxon>
        <taxon>Ensete</taxon>
    </lineage>
</organism>
<feature type="compositionally biased region" description="Polar residues" evidence="2">
    <location>
        <begin position="414"/>
        <end position="426"/>
    </location>
</feature>